<dbReference type="RefSeq" id="XP_016974355.1">
    <property type="nucleotide sequence ID" value="XM_017118866.1"/>
</dbReference>
<dbReference type="EnsemblMetazoa" id="XM_017118866.2">
    <property type="protein sequence ID" value="XP_016974355.1"/>
    <property type="gene ID" value="LOC108041079"/>
</dbReference>
<reference evidence="6" key="1">
    <citation type="journal article" date="2021" name="Elife">
        <title>Highly contiguous assemblies of 101 drosophilid genomes.</title>
        <authorList>
            <person name="Kim B.Y."/>
            <person name="Wang J.R."/>
            <person name="Miller D.E."/>
            <person name="Barmina O."/>
            <person name="Delaney E."/>
            <person name="Thompson A."/>
            <person name="Comeault A.A."/>
            <person name="Peede D."/>
            <person name="D'Agostino E.R."/>
            <person name="Pelaez J."/>
            <person name="Aguilar J.M."/>
            <person name="Haji D."/>
            <person name="Matsunaga T."/>
            <person name="Armstrong E.E."/>
            <person name="Zych M."/>
            <person name="Ogawa Y."/>
            <person name="Stamenkovic-Radak M."/>
            <person name="Jelic M."/>
            <person name="Veselinovic M.S."/>
            <person name="Tanaskovic M."/>
            <person name="Eric P."/>
            <person name="Gao J.J."/>
            <person name="Katoh T.K."/>
            <person name="Toda M.J."/>
            <person name="Watabe H."/>
            <person name="Watada M."/>
            <person name="Davis J.S."/>
            <person name="Moyle L.C."/>
            <person name="Manoli G."/>
            <person name="Bertolini E."/>
            <person name="Kostal V."/>
            <person name="Hawley R.S."/>
            <person name="Takahashi A."/>
            <person name="Jones C.D."/>
            <person name="Price D.K."/>
            <person name="Whiteman N."/>
            <person name="Kopp A."/>
            <person name="Matute D.R."/>
            <person name="Petrov D.A."/>
        </authorList>
    </citation>
    <scope>NUCLEOTIDE SEQUENCE [LARGE SCALE GENOMIC DNA]</scope>
</reference>
<evidence type="ECO:0000259" key="4">
    <source>
        <dbReference type="Pfam" id="PF00171"/>
    </source>
</evidence>
<dbReference type="GO" id="GO:0010133">
    <property type="term" value="P:L-proline catabolic process to L-glutamate"/>
    <property type="evidence" value="ECO:0007669"/>
    <property type="project" value="TreeGrafter"/>
</dbReference>
<evidence type="ECO:0000256" key="1">
    <source>
        <dbReference type="ARBA" id="ARBA00023002"/>
    </source>
</evidence>
<keyword evidence="1" id="KW-0560">Oxidoreductase</keyword>
<evidence type="ECO:0000313" key="7">
    <source>
        <dbReference type="RefSeq" id="XP_016974355.1"/>
    </source>
</evidence>
<gene>
    <name evidence="7" type="primary">LOC108041079</name>
    <name evidence="5" type="synonym">108041079</name>
</gene>
<organism evidence="7">
    <name type="scientific">Drosophila rhopaloa</name>
    <name type="common">Fruit fly</name>
    <dbReference type="NCBI Taxonomy" id="1041015"/>
    <lineage>
        <taxon>Eukaryota</taxon>
        <taxon>Metazoa</taxon>
        <taxon>Ecdysozoa</taxon>
        <taxon>Arthropoda</taxon>
        <taxon>Hexapoda</taxon>
        <taxon>Insecta</taxon>
        <taxon>Pterygota</taxon>
        <taxon>Neoptera</taxon>
        <taxon>Endopterygota</taxon>
        <taxon>Diptera</taxon>
        <taxon>Brachycera</taxon>
        <taxon>Muscomorpha</taxon>
        <taxon>Ephydroidea</taxon>
        <taxon>Drosophilidae</taxon>
        <taxon>Drosophila</taxon>
        <taxon>Sophophora</taxon>
    </lineage>
</organism>
<keyword evidence="6" id="KW-1185">Reference proteome</keyword>
<accession>A0A6P4E8L3</accession>
<dbReference type="GO" id="GO:0005759">
    <property type="term" value="C:mitochondrial matrix"/>
    <property type="evidence" value="ECO:0007669"/>
    <property type="project" value="TreeGrafter"/>
</dbReference>
<dbReference type="Proteomes" id="UP001652680">
    <property type="component" value="Unassembled WGS sequence"/>
</dbReference>
<proteinExistence type="predicted"/>
<sequence>MLKLGFAVPTRWSFRCGRLGMASITGEARLSVDKGKATRDQQEQSEKQEDAESEYQTAEGSARVNRNEAVLINHAIQEIQRRPLEVPTIIGDEPVYTMDKQRVSCPHQLKMILAQVYYANRKQIETAIKSALSAQGTWSLVPIAERLAIWRRAANIIEEDELRLRVFLMLTLSKTADDATRDIRRLLSSLRANADYLEHLSELRFEIQGDMNVFPSFHLRPMDGFVAALAPFESVALSASLALCPALMGNTVLWNPSLEVAPASFLIHRAFQEAGLPSGVVNFVPANERLFLDTITDAVHFAGLNSQGSAAGYRHVHKLVSDRMERYICFPRLVAECPGQNFHFVHASAKVESVVSATMQAAFGFAGQYANSLSRMYVPSSLWPRVQADLLEATEQLIIGDPVQLETDMGAIVNVDGFHRMQKLLERTKNMDQLCGGFCDDSIGRFVQPTIIRVTDPLDSLLCEPCSGPFLPVFVYADDSFGEALKLAANQSRYALSGSIFASRDEVILHCLNQLRMSASNLYVNERCTGSNYGLTPFGGNRLSGTNDKSGSAYFLMRWSSPLLIEETVEGPAPSQGSKKFP</sequence>
<dbReference type="PANTHER" id="PTHR42862:SF1">
    <property type="entry name" value="DELTA-1-PYRROLINE-5-CARBOXYLATE DEHYDROGENASE 2, ISOFORM A-RELATED"/>
    <property type="match status" value="1"/>
</dbReference>
<dbReference type="InterPro" id="IPR016163">
    <property type="entry name" value="Ald_DH_C"/>
</dbReference>
<feature type="compositionally biased region" description="Basic and acidic residues" evidence="3">
    <location>
        <begin position="32"/>
        <end position="50"/>
    </location>
</feature>
<dbReference type="Gene3D" id="3.40.309.10">
    <property type="entry name" value="Aldehyde Dehydrogenase, Chain A, domain 2"/>
    <property type="match status" value="1"/>
</dbReference>
<dbReference type="GO" id="GO:0003842">
    <property type="term" value="F:L-glutamate gamma-semialdehyde dehydrogenase activity"/>
    <property type="evidence" value="ECO:0007669"/>
    <property type="project" value="TreeGrafter"/>
</dbReference>
<reference evidence="5" key="3">
    <citation type="submission" date="2025-05" db="UniProtKB">
        <authorList>
            <consortium name="EnsemblMetazoa"/>
        </authorList>
    </citation>
    <scope>IDENTIFICATION</scope>
</reference>
<name>A0A6P4E8L3_DRORH</name>
<dbReference type="Gene3D" id="3.40.605.10">
    <property type="entry name" value="Aldehyde Dehydrogenase, Chain A, domain 1"/>
    <property type="match status" value="1"/>
</dbReference>
<feature type="region of interest" description="Disordered" evidence="3">
    <location>
        <begin position="32"/>
        <end position="62"/>
    </location>
</feature>
<dbReference type="PANTHER" id="PTHR42862">
    <property type="entry name" value="DELTA-1-PYRROLINE-5-CARBOXYLATE DEHYDROGENASE 1, ISOFORM A-RELATED"/>
    <property type="match status" value="1"/>
</dbReference>
<dbReference type="InterPro" id="IPR016162">
    <property type="entry name" value="Ald_DH_N"/>
</dbReference>
<protein>
    <submittedName>
        <fullName evidence="7">Delta-1-pyrroline-5-carboxylate dehydrogenase, mitochondrial</fullName>
    </submittedName>
</protein>
<reference evidence="7" key="2">
    <citation type="submission" date="2025-04" db="UniProtKB">
        <authorList>
            <consortium name="RefSeq"/>
        </authorList>
    </citation>
    <scope>IDENTIFICATION</scope>
</reference>
<dbReference type="SUPFAM" id="SSF53720">
    <property type="entry name" value="ALDH-like"/>
    <property type="match status" value="1"/>
</dbReference>
<dbReference type="InterPro" id="IPR050485">
    <property type="entry name" value="Proline_metab_enzyme"/>
</dbReference>
<dbReference type="AlphaFoldDB" id="A0A6P4E8L3"/>
<dbReference type="GeneID" id="108041079"/>
<feature type="domain" description="Aldehyde dehydrogenase" evidence="4">
    <location>
        <begin position="101"/>
        <end position="558"/>
    </location>
</feature>
<evidence type="ECO:0000256" key="3">
    <source>
        <dbReference type="SAM" id="MobiDB-lite"/>
    </source>
</evidence>
<dbReference type="OrthoDB" id="5322683at2759"/>
<dbReference type="InterPro" id="IPR016161">
    <property type="entry name" value="Ald_DH/histidinol_DH"/>
</dbReference>
<dbReference type="InterPro" id="IPR015590">
    <property type="entry name" value="Aldehyde_DH_dom"/>
</dbReference>
<keyword evidence="2" id="KW-0520">NAD</keyword>
<evidence type="ECO:0000313" key="5">
    <source>
        <dbReference type="EnsemblMetazoa" id="XP_016974355.1"/>
    </source>
</evidence>
<evidence type="ECO:0000313" key="6">
    <source>
        <dbReference type="Proteomes" id="UP001652680"/>
    </source>
</evidence>
<evidence type="ECO:0000256" key="2">
    <source>
        <dbReference type="ARBA" id="ARBA00023027"/>
    </source>
</evidence>
<dbReference type="Pfam" id="PF00171">
    <property type="entry name" value="Aldedh"/>
    <property type="match status" value="1"/>
</dbReference>